<sequence>MSDSPLVSAIMPVYNAEGFLGASIDSVLAQSYPAVELIVVDDGSTDRSLKIAEQRAAQDRRVEVLRQGNAGVGSARNAAIRQANGLFVAPIDADDLWHPDKLRKQVAAFDASGPLTGFVYCPAIIIDELGRPASRCFHGNRPRGIVWLQLFVNNFTGNASTPLFRTECLRELGGYDETLFTANAYGAEDWDLCLRVAARYEAAYVPECLVGYRRVSGSMSSGTRRMKRSYDAIARRLFDSDWPIPGRFRRYSESTIARYLASQAYRSGNLSEVLRWSALALFRDPPCILDRPFRSSILASMRDRYKLRDLSKERPEEQSPRHTGAPLHWPDVAKYNQPPNHSKNRLWRRLLSHRTEQMIRLQRSTPFPLHSNIGQPSISLSRPAV</sequence>
<dbReference type="EMBL" id="AFWV01000027">
    <property type="protein sequence ID" value="EGV15974.1"/>
    <property type="molecule type" value="Genomic_DNA"/>
</dbReference>
<gene>
    <name evidence="4" type="ORF">ThimaDRAFT_4745</name>
</gene>
<dbReference type="PANTHER" id="PTHR43685">
    <property type="entry name" value="GLYCOSYLTRANSFERASE"/>
    <property type="match status" value="1"/>
</dbReference>
<dbReference type="AlphaFoldDB" id="F9UIJ2"/>
<protein>
    <submittedName>
        <fullName evidence="4">Glycosyl transferase family 2</fullName>
    </submittedName>
</protein>
<feature type="domain" description="Glycosyltransferase 2-like prokaryotic type" evidence="3">
    <location>
        <begin position="150"/>
        <end position="226"/>
    </location>
</feature>
<organism evidence="4 5">
    <name type="scientific">Thiocapsa marina 5811</name>
    <dbReference type="NCBI Taxonomy" id="768671"/>
    <lineage>
        <taxon>Bacteria</taxon>
        <taxon>Pseudomonadati</taxon>
        <taxon>Pseudomonadota</taxon>
        <taxon>Gammaproteobacteria</taxon>
        <taxon>Chromatiales</taxon>
        <taxon>Chromatiaceae</taxon>
        <taxon>Thiocapsa</taxon>
    </lineage>
</organism>
<dbReference type="InterPro" id="IPR029044">
    <property type="entry name" value="Nucleotide-diphossugar_trans"/>
</dbReference>
<dbReference type="CDD" id="cd00761">
    <property type="entry name" value="Glyco_tranf_GTA_type"/>
    <property type="match status" value="1"/>
</dbReference>
<dbReference type="InterPro" id="IPR050834">
    <property type="entry name" value="Glycosyltransf_2"/>
</dbReference>
<dbReference type="Gene3D" id="3.90.550.10">
    <property type="entry name" value="Spore Coat Polysaccharide Biosynthesis Protein SpsA, Chain A"/>
    <property type="match status" value="1"/>
</dbReference>
<feature type="compositionally biased region" description="Basic and acidic residues" evidence="1">
    <location>
        <begin position="309"/>
        <end position="320"/>
    </location>
</feature>
<feature type="region of interest" description="Disordered" evidence="1">
    <location>
        <begin position="309"/>
        <end position="341"/>
    </location>
</feature>
<dbReference type="STRING" id="768671.ThimaDRAFT_4745"/>
<evidence type="ECO:0000259" key="2">
    <source>
        <dbReference type="Pfam" id="PF00535"/>
    </source>
</evidence>
<dbReference type="GO" id="GO:0016740">
    <property type="term" value="F:transferase activity"/>
    <property type="evidence" value="ECO:0007669"/>
    <property type="project" value="UniProtKB-KW"/>
</dbReference>
<feature type="domain" description="Glycosyltransferase 2-like" evidence="2">
    <location>
        <begin position="8"/>
        <end position="114"/>
    </location>
</feature>
<proteinExistence type="predicted"/>
<dbReference type="PANTHER" id="PTHR43685:SF2">
    <property type="entry name" value="GLYCOSYLTRANSFERASE 2-LIKE DOMAIN-CONTAINING PROTEIN"/>
    <property type="match status" value="1"/>
</dbReference>
<dbReference type="InterPro" id="IPR019290">
    <property type="entry name" value="GlycosylTrfase-like_prok"/>
</dbReference>
<keyword evidence="4" id="KW-0808">Transferase</keyword>
<evidence type="ECO:0000313" key="5">
    <source>
        <dbReference type="Proteomes" id="UP000005459"/>
    </source>
</evidence>
<evidence type="ECO:0000313" key="4">
    <source>
        <dbReference type="EMBL" id="EGV15974.1"/>
    </source>
</evidence>
<dbReference type="eggNOG" id="COG1215">
    <property type="taxonomic scope" value="Bacteria"/>
</dbReference>
<dbReference type="InterPro" id="IPR001173">
    <property type="entry name" value="Glyco_trans_2-like"/>
</dbReference>
<dbReference type="Pfam" id="PF00535">
    <property type="entry name" value="Glycos_transf_2"/>
    <property type="match status" value="1"/>
</dbReference>
<evidence type="ECO:0000259" key="3">
    <source>
        <dbReference type="Pfam" id="PF10111"/>
    </source>
</evidence>
<dbReference type="Pfam" id="PF10111">
    <property type="entry name" value="Glyco_tranf_2_2"/>
    <property type="match status" value="1"/>
</dbReference>
<name>F9UIJ2_9GAMM</name>
<dbReference type="PATRIC" id="fig|768671.3.peg.4994"/>
<keyword evidence="5" id="KW-1185">Reference proteome</keyword>
<accession>F9UIJ2</accession>
<reference evidence="4 5" key="1">
    <citation type="submission" date="2011-06" db="EMBL/GenBank/DDBJ databases">
        <title>The draft genome of Thiocapsa marina 5811.</title>
        <authorList>
            <consortium name="US DOE Joint Genome Institute (JGI-PGF)"/>
            <person name="Lucas S."/>
            <person name="Han J."/>
            <person name="Cheng J.-F."/>
            <person name="Goodwin L."/>
            <person name="Pitluck S."/>
            <person name="Peters L."/>
            <person name="Land M.L."/>
            <person name="Hauser L."/>
            <person name="Vogl K."/>
            <person name="Liu Z."/>
            <person name="Imhoff J."/>
            <person name="Thiel V."/>
            <person name="Frigaard N.-U."/>
            <person name="Bryant D."/>
            <person name="Woyke T.J."/>
        </authorList>
    </citation>
    <scope>NUCLEOTIDE SEQUENCE [LARGE SCALE GENOMIC DNA]</scope>
    <source>
        <strain evidence="4 5">5811</strain>
    </source>
</reference>
<dbReference type="SUPFAM" id="SSF53448">
    <property type="entry name" value="Nucleotide-diphospho-sugar transferases"/>
    <property type="match status" value="1"/>
</dbReference>
<evidence type="ECO:0000256" key="1">
    <source>
        <dbReference type="SAM" id="MobiDB-lite"/>
    </source>
</evidence>
<dbReference type="Proteomes" id="UP000005459">
    <property type="component" value="Unassembled WGS sequence"/>
</dbReference>